<keyword evidence="3" id="KW-0217">Developmental protein</keyword>
<keyword evidence="7 15" id="KW-0863">Zinc-finger</keyword>
<keyword evidence="14" id="KW-0539">Nucleus</keyword>
<dbReference type="Pfam" id="PF13912">
    <property type="entry name" value="zf-C2H2_6"/>
    <property type="match status" value="1"/>
</dbReference>
<organism evidence="18 19">
    <name type="scientific">Paralvinella palmiformis</name>
    <dbReference type="NCBI Taxonomy" id="53620"/>
    <lineage>
        <taxon>Eukaryota</taxon>
        <taxon>Metazoa</taxon>
        <taxon>Spiralia</taxon>
        <taxon>Lophotrochozoa</taxon>
        <taxon>Annelida</taxon>
        <taxon>Polychaeta</taxon>
        <taxon>Sedentaria</taxon>
        <taxon>Canalipalpata</taxon>
        <taxon>Terebellida</taxon>
        <taxon>Terebelliformia</taxon>
        <taxon>Alvinellidae</taxon>
        <taxon>Paralvinella</taxon>
    </lineage>
</organism>
<keyword evidence="4" id="KW-0678">Repressor</keyword>
<dbReference type="InterPro" id="IPR013087">
    <property type="entry name" value="Znf_C2H2_type"/>
</dbReference>
<evidence type="ECO:0000256" key="11">
    <source>
        <dbReference type="ARBA" id="ARBA00023015"/>
    </source>
</evidence>
<evidence type="ECO:0000256" key="12">
    <source>
        <dbReference type="ARBA" id="ARBA00023125"/>
    </source>
</evidence>
<feature type="domain" description="C2H2-type" evidence="17">
    <location>
        <begin position="676"/>
        <end position="704"/>
    </location>
</feature>
<dbReference type="FunFam" id="3.30.160.60:FF:000103">
    <property type="entry name" value="FEZ family zinc finger 1"/>
    <property type="match status" value="1"/>
</dbReference>
<protein>
    <recommendedName>
        <fullName evidence="17">C2H2-type domain-containing protein</fullName>
    </recommendedName>
</protein>
<feature type="compositionally biased region" description="Basic and acidic residues" evidence="16">
    <location>
        <begin position="105"/>
        <end position="125"/>
    </location>
</feature>
<dbReference type="InterPro" id="IPR036236">
    <property type="entry name" value="Znf_C2H2_sf"/>
</dbReference>
<dbReference type="PANTHER" id="PTHR24388">
    <property type="entry name" value="ZINC FINGER PROTEIN"/>
    <property type="match status" value="1"/>
</dbReference>
<feature type="domain" description="C2H2-type" evidence="17">
    <location>
        <begin position="536"/>
        <end position="563"/>
    </location>
</feature>
<proteinExistence type="inferred from homology"/>
<evidence type="ECO:0000256" key="4">
    <source>
        <dbReference type="ARBA" id="ARBA00022491"/>
    </source>
</evidence>
<keyword evidence="11" id="KW-0805">Transcription regulation</keyword>
<feature type="domain" description="C2H2-type" evidence="17">
    <location>
        <begin position="648"/>
        <end position="675"/>
    </location>
</feature>
<dbReference type="FunFam" id="3.30.160.60:FF:000863">
    <property type="entry name" value="fez family zinc finger protein 2"/>
    <property type="match status" value="1"/>
</dbReference>
<comment type="subcellular location">
    <subcellularLocation>
        <location evidence="1">Nucleus</location>
    </subcellularLocation>
</comment>
<dbReference type="FunFam" id="3.30.160.60:FF:000227">
    <property type="entry name" value="fez family zinc finger protein 1"/>
    <property type="match status" value="1"/>
</dbReference>
<dbReference type="GO" id="GO:0030154">
    <property type="term" value="P:cell differentiation"/>
    <property type="evidence" value="ECO:0007669"/>
    <property type="project" value="UniProtKB-KW"/>
</dbReference>
<evidence type="ECO:0000313" key="18">
    <source>
        <dbReference type="EMBL" id="KAK2154043.1"/>
    </source>
</evidence>
<keyword evidence="5" id="KW-0479">Metal-binding</keyword>
<evidence type="ECO:0000256" key="13">
    <source>
        <dbReference type="ARBA" id="ARBA00023163"/>
    </source>
</evidence>
<evidence type="ECO:0000256" key="9">
    <source>
        <dbReference type="ARBA" id="ARBA00022833"/>
    </source>
</evidence>
<evidence type="ECO:0000313" key="19">
    <source>
        <dbReference type="Proteomes" id="UP001208570"/>
    </source>
</evidence>
<sequence>MEVLNEKNSETRRSESVITVDYSRTDIDMDTKITGCRPDLDSTESNRDSDVRRETASPPGGECQKHRTTDLNKNQLAFSIAKIMESESKNRIRDQPSPPISEQDPGTKRRSPELANEKISTKDGLKRLDTANDQLSQPVFPIPTPHPGLVPYLRLQAEARNTAMSIGQGHSRVNTVDAAVLAKMAPFLHPAFIQMSRLQAEYQSQVLRCFPQYLSGMMSKTGSRPADMNPNLLVGQCNGLNELEVEQARMVMFARGQANNILQHPGFPGYHQLPRENGIRLAHVQTAIDLTDTDMQGRRERSLCPDSCIPSRSKICKLRVGECRPGSVEQRNGDRKPEIDVRDEAMRYGHTSPIGIRQQTPPERLVRINQNTSPKRHYTNSTPSGGHPSPGSRSPEDKCGQPRVAPIDTDSASPEADAKGAHAQLARRFLSEQVGRGEEGDSLDLSPSPKSELYEDHGTSDKNGSGLSSVGDTSHGETISDVLDLAIGWTSPGSHRRCDQVNGKTTPRGDGGPDATPVGGKKTSSAGYGGKPQKTFTCPECGKIFNAHYNLTRHMPVHTGARPFVCKVCGKGFRQASTLCRHKIIHTSEKPHKCQTCGKAFNRSSTLNTHMRIHQGFKPYVCEFCGKGFHQKGNYKNHKLTHSSEKQYKCNICNKAFHQVYNLTFHMHTHNDKKPFTCHLCGKGFCRNFDLKKHMRKLHDGVQVPPNGSCPTARRLGSSPAPTSGIVAPGHGISSRSRLSASQNGLYDGGQHFVKRHGMGMLSSPSLPNQVHMSAAGFLHRPAAIMAHAQTMPGSAPVSGYPSNFIHPLMGLLPTGTTPNFLTKISSLL</sequence>
<dbReference type="Gene3D" id="3.30.160.60">
    <property type="entry name" value="Classic Zinc Finger"/>
    <property type="match status" value="6"/>
</dbReference>
<keyword evidence="10" id="KW-0524">Neurogenesis</keyword>
<feature type="region of interest" description="Disordered" evidence="16">
    <location>
        <begin position="324"/>
        <end position="475"/>
    </location>
</feature>
<evidence type="ECO:0000256" key="7">
    <source>
        <dbReference type="ARBA" id="ARBA00022771"/>
    </source>
</evidence>
<dbReference type="FunFam" id="3.30.160.60:FF:000194">
    <property type="entry name" value="Fez family zinc finger protein 2"/>
    <property type="match status" value="1"/>
</dbReference>
<dbReference type="GO" id="GO:0000978">
    <property type="term" value="F:RNA polymerase II cis-regulatory region sequence-specific DNA binding"/>
    <property type="evidence" value="ECO:0007669"/>
    <property type="project" value="TreeGrafter"/>
</dbReference>
<feature type="region of interest" description="Disordered" evidence="16">
    <location>
        <begin position="494"/>
        <end position="529"/>
    </location>
</feature>
<evidence type="ECO:0000256" key="1">
    <source>
        <dbReference type="ARBA" id="ARBA00004123"/>
    </source>
</evidence>
<dbReference type="FunFam" id="3.30.160.60:FF:000251">
    <property type="entry name" value="FEZ family zinc finger 2"/>
    <property type="match status" value="1"/>
</dbReference>
<dbReference type="GO" id="GO:0008270">
    <property type="term" value="F:zinc ion binding"/>
    <property type="evidence" value="ECO:0007669"/>
    <property type="project" value="UniProtKB-KW"/>
</dbReference>
<dbReference type="Pfam" id="PF00096">
    <property type="entry name" value="zf-C2H2"/>
    <property type="match status" value="5"/>
</dbReference>
<accession>A0AAD9N3G2</accession>
<feature type="region of interest" description="Disordered" evidence="16">
    <location>
        <begin position="28"/>
        <end position="74"/>
    </location>
</feature>
<dbReference type="PANTHER" id="PTHR24388:SF53">
    <property type="entry name" value="CHORION TRANSCRIPTION FACTOR CF2-RELATED"/>
    <property type="match status" value="1"/>
</dbReference>
<evidence type="ECO:0000256" key="15">
    <source>
        <dbReference type="PROSITE-ProRule" id="PRU00042"/>
    </source>
</evidence>
<evidence type="ECO:0000256" key="6">
    <source>
        <dbReference type="ARBA" id="ARBA00022737"/>
    </source>
</evidence>
<keyword evidence="6" id="KW-0677">Repeat</keyword>
<dbReference type="SUPFAM" id="SSF57667">
    <property type="entry name" value="beta-beta-alpha zinc fingers"/>
    <property type="match status" value="3"/>
</dbReference>
<feature type="domain" description="C2H2-type" evidence="17">
    <location>
        <begin position="564"/>
        <end position="591"/>
    </location>
</feature>
<dbReference type="PROSITE" id="PS50157">
    <property type="entry name" value="ZINC_FINGER_C2H2_2"/>
    <property type="match status" value="6"/>
</dbReference>
<dbReference type="GO" id="GO:0005634">
    <property type="term" value="C:nucleus"/>
    <property type="evidence" value="ECO:0007669"/>
    <property type="project" value="UniProtKB-SubCell"/>
</dbReference>
<evidence type="ECO:0000256" key="2">
    <source>
        <dbReference type="ARBA" id="ARBA00006991"/>
    </source>
</evidence>
<evidence type="ECO:0000256" key="5">
    <source>
        <dbReference type="ARBA" id="ARBA00022723"/>
    </source>
</evidence>
<keyword evidence="13" id="KW-0804">Transcription</keyword>
<evidence type="ECO:0000259" key="17">
    <source>
        <dbReference type="PROSITE" id="PS50157"/>
    </source>
</evidence>
<dbReference type="InterPro" id="IPR050527">
    <property type="entry name" value="Snail/Krueppel_Znf"/>
</dbReference>
<dbReference type="EMBL" id="JAODUP010000278">
    <property type="protein sequence ID" value="KAK2154043.1"/>
    <property type="molecule type" value="Genomic_DNA"/>
</dbReference>
<keyword evidence="12" id="KW-0238">DNA-binding</keyword>
<feature type="domain" description="C2H2-type" evidence="17">
    <location>
        <begin position="620"/>
        <end position="647"/>
    </location>
</feature>
<evidence type="ECO:0000256" key="14">
    <source>
        <dbReference type="ARBA" id="ARBA00023242"/>
    </source>
</evidence>
<feature type="compositionally biased region" description="Basic and acidic residues" evidence="16">
    <location>
        <begin position="331"/>
        <end position="347"/>
    </location>
</feature>
<dbReference type="FunFam" id="3.30.160.60:FF:000164">
    <property type="entry name" value="Fez family zinc finger protein 2"/>
    <property type="match status" value="1"/>
</dbReference>
<keyword evidence="9" id="KW-0862">Zinc</keyword>
<dbReference type="PROSITE" id="PS00028">
    <property type="entry name" value="ZINC_FINGER_C2H2_1"/>
    <property type="match status" value="6"/>
</dbReference>
<evidence type="ECO:0000256" key="3">
    <source>
        <dbReference type="ARBA" id="ARBA00022473"/>
    </source>
</evidence>
<keyword evidence="19" id="KW-1185">Reference proteome</keyword>
<evidence type="ECO:0000256" key="10">
    <source>
        <dbReference type="ARBA" id="ARBA00022902"/>
    </source>
</evidence>
<dbReference type="SMART" id="SM00355">
    <property type="entry name" value="ZnF_C2H2"/>
    <property type="match status" value="6"/>
</dbReference>
<comment type="caution">
    <text evidence="18">The sequence shown here is derived from an EMBL/GenBank/DDBJ whole genome shotgun (WGS) entry which is preliminary data.</text>
</comment>
<keyword evidence="8" id="KW-0221">Differentiation</keyword>
<reference evidence="18" key="1">
    <citation type="journal article" date="2023" name="Mol. Biol. Evol.">
        <title>Third-Generation Sequencing Reveals the Adaptive Role of the Epigenome in Three Deep-Sea Polychaetes.</title>
        <authorList>
            <person name="Perez M."/>
            <person name="Aroh O."/>
            <person name="Sun Y."/>
            <person name="Lan Y."/>
            <person name="Juniper S.K."/>
            <person name="Young C.R."/>
            <person name="Angers B."/>
            <person name="Qian P.Y."/>
        </authorList>
    </citation>
    <scope>NUCLEOTIDE SEQUENCE</scope>
    <source>
        <strain evidence="18">P08H-3</strain>
    </source>
</reference>
<feature type="domain" description="C2H2-type" evidence="17">
    <location>
        <begin position="592"/>
        <end position="619"/>
    </location>
</feature>
<feature type="compositionally biased region" description="Low complexity" evidence="16">
    <location>
        <begin position="383"/>
        <end position="393"/>
    </location>
</feature>
<dbReference type="GO" id="GO:0000981">
    <property type="term" value="F:DNA-binding transcription factor activity, RNA polymerase II-specific"/>
    <property type="evidence" value="ECO:0007669"/>
    <property type="project" value="TreeGrafter"/>
</dbReference>
<comment type="similarity">
    <text evidence="2">Belongs to the krueppel C2H2-type zinc-finger protein family.</text>
</comment>
<dbReference type="Proteomes" id="UP001208570">
    <property type="component" value="Unassembled WGS sequence"/>
</dbReference>
<gene>
    <name evidence="18" type="ORF">LSH36_278g01022</name>
</gene>
<feature type="compositionally biased region" description="Polar residues" evidence="16">
    <location>
        <begin position="461"/>
        <end position="472"/>
    </location>
</feature>
<dbReference type="GO" id="GO:0007399">
    <property type="term" value="P:nervous system development"/>
    <property type="evidence" value="ECO:0007669"/>
    <property type="project" value="UniProtKB-KW"/>
</dbReference>
<name>A0AAD9N3G2_9ANNE</name>
<evidence type="ECO:0000256" key="16">
    <source>
        <dbReference type="SAM" id="MobiDB-lite"/>
    </source>
</evidence>
<feature type="compositionally biased region" description="Basic and acidic residues" evidence="16">
    <location>
        <begin position="38"/>
        <end position="55"/>
    </location>
</feature>
<feature type="region of interest" description="Disordered" evidence="16">
    <location>
        <begin position="86"/>
        <end position="125"/>
    </location>
</feature>
<dbReference type="AlphaFoldDB" id="A0AAD9N3G2"/>
<evidence type="ECO:0000256" key="8">
    <source>
        <dbReference type="ARBA" id="ARBA00022782"/>
    </source>
</evidence>